<evidence type="ECO:0000313" key="6">
    <source>
        <dbReference type="EMBL" id="KIO25374.1"/>
    </source>
</evidence>
<dbReference type="SUPFAM" id="SSF48371">
    <property type="entry name" value="ARM repeat"/>
    <property type="match status" value="1"/>
</dbReference>
<name>A0A0C3QHU4_9AGAM</name>
<evidence type="ECO:0000256" key="1">
    <source>
        <dbReference type="ARBA" id="ARBA00010394"/>
    </source>
</evidence>
<evidence type="ECO:0000256" key="4">
    <source>
        <dbReference type="PROSITE-ProRule" id="PRU00259"/>
    </source>
</evidence>
<keyword evidence="3" id="KW-0653">Protein transport</keyword>
<reference evidence="7" key="2">
    <citation type="submission" date="2015-01" db="EMBL/GenBank/DDBJ databases">
        <title>Evolutionary Origins and Diversification of the Mycorrhizal Mutualists.</title>
        <authorList>
            <consortium name="DOE Joint Genome Institute"/>
            <consortium name="Mycorrhizal Genomics Consortium"/>
            <person name="Kohler A."/>
            <person name="Kuo A."/>
            <person name="Nagy L.G."/>
            <person name="Floudas D."/>
            <person name="Copeland A."/>
            <person name="Barry K.W."/>
            <person name="Cichocki N."/>
            <person name="Veneault-Fourrey C."/>
            <person name="LaButti K."/>
            <person name="Lindquist E.A."/>
            <person name="Lipzen A."/>
            <person name="Lundell T."/>
            <person name="Morin E."/>
            <person name="Murat C."/>
            <person name="Riley R."/>
            <person name="Ohm R."/>
            <person name="Sun H."/>
            <person name="Tunlid A."/>
            <person name="Henrissat B."/>
            <person name="Grigoriev I.V."/>
            <person name="Hibbett D.S."/>
            <person name="Martin F."/>
        </authorList>
    </citation>
    <scope>NUCLEOTIDE SEQUENCE [LARGE SCALE GENOMIC DNA]</scope>
    <source>
        <strain evidence="7">MUT 4182</strain>
    </source>
</reference>
<gene>
    <name evidence="6" type="ORF">M407DRAFT_25277</name>
</gene>
<dbReference type="OrthoDB" id="3197624at2759"/>
<dbReference type="Gene3D" id="1.25.10.10">
    <property type="entry name" value="Leucine-rich Repeat Variant"/>
    <property type="match status" value="1"/>
</dbReference>
<dbReference type="HOGENOM" id="CLU_041471_0_0_1"/>
<dbReference type="Pfam" id="PF00514">
    <property type="entry name" value="Arm"/>
    <property type="match status" value="1"/>
</dbReference>
<dbReference type="PROSITE" id="PS50176">
    <property type="entry name" value="ARM_REPEAT"/>
    <property type="match status" value="1"/>
</dbReference>
<keyword evidence="2" id="KW-0813">Transport</keyword>
<dbReference type="EMBL" id="KN823043">
    <property type="protein sequence ID" value="KIO25374.1"/>
    <property type="molecule type" value="Genomic_DNA"/>
</dbReference>
<dbReference type="InterPro" id="IPR000225">
    <property type="entry name" value="Armadillo"/>
</dbReference>
<dbReference type="PANTHER" id="PTHR23316">
    <property type="entry name" value="IMPORTIN ALPHA"/>
    <property type="match status" value="1"/>
</dbReference>
<dbReference type="GO" id="GO:0015031">
    <property type="term" value="P:protein transport"/>
    <property type="evidence" value="ECO:0007669"/>
    <property type="project" value="UniProtKB-KW"/>
</dbReference>
<feature type="region of interest" description="Disordered" evidence="5">
    <location>
        <begin position="1"/>
        <end position="29"/>
    </location>
</feature>
<dbReference type="InterPro" id="IPR011989">
    <property type="entry name" value="ARM-like"/>
</dbReference>
<evidence type="ECO:0000256" key="2">
    <source>
        <dbReference type="ARBA" id="ARBA00022448"/>
    </source>
</evidence>
<evidence type="ECO:0000256" key="5">
    <source>
        <dbReference type="SAM" id="MobiDB-lite"/>
    </source>
</evidence>
<reference evidence="6 7" key="1">
    <citation type="submission" date="2014-04" db="EMBL/GenBank/DDBJ databases">
        <authorList>
            <consortium name="DOE Joint Genome Institute"/>
            <person name="Kuo A."/>
            <person name="Girlanda M."/>
            <person name="Perotto S."/>
            <person name="Kohler A."/>
            <person name="Nagy L.G."/>
            <person name="Floudas D."/>
            <person name="Copeland A."/>
            <person name="Barry K.W."/>
            <person name="Cichocki N."/>
            <person name="Veneault-Fourrey C."/>
            <person name="LaButti K."/>
            <person name="Lindquist E.A."/>
            <person name="Lipzen A."/>
            <person name="Lundell T."/>
            <person name="Morin E."/>
            <person name="Murat C."/>
            <person name="Sun H."/>
            <person name="Tunlid A."/>
            <person name="Henrissat B."/>
            <person name="Grigoriev I.V."/>
            <person name="Hibbett D.S."/>
            <person name="Martin F."/>
            <person name="Nordberg H.P."/>
            <person name="Cantor M.N."/>
            <person name="Hua S.X."/>
        </authorList>
    </citation>
    <scope>NUCLEOTIDE SEQUENCE [LARGE SCALE GENOMIC DNA]</scope>
    <source>
        <strain evidence="6 7">MUT 4182</strain>
    </source>
</reference>
<dbReference type="AlphaFoldDB" id="A0A0C3QHU4"/>
<protein>
    <recommendedName>
        <fullName evidence="8">Importin subunit alpha</fullName>
    </recommendedName>
</protein>
<dbReference type="Proteomes" id="UP000054248">
    <property type="component" value="Unassembled WGS sequence"/>
</dbReference>
<evidence type="ECO:0008006" key="8">
    <source>
        <dbReference type="Google" id="ProtNLM"/>
    </source>
</evidence>
<accession>A0A0C3QHU4</accession>
<sequence length="484" mass="52674">MSFNAEKTVTRIAEDHPTKNEPAQSAEKDETFDETVLDGYITENNQIAPEIIDALRSNNQTARLEAATKLHRLVDKRETTSIQPIISSGLMPDIVSMISLDDAELQVPLAVVLVHLTAESSETISAVVEAGAIAKCILLTSSSTSDLARDNALMSLGNIGGYSQPLNDRVIQEGGLKPLLNILASPSEHKDSHKYWAANAIAGITHQLSSDVAGYEVITQDMITVLTKYIEYKQDETAGSLRYSLLALSHILSNESSIHAVLETKIIPRIVQLCSSEHANTRHDALECVGNILYSSEGAEHLTKAGAIEALMSCIGSEDAQDRVYACWAAANIAAITSTLEQVKALMKAGFVPMLVKAISNLEEEAEAQSNAAWALAGLAYNWGQFHREFLRTLLEANCVEGLLSALALKDQEAVAVSIKGLLVFLETWGLVKQDAMERIQAADGVGLLRVLKLRPEAGFAHERFTAHMILKKYFNQFSLPPRV</sequence>
<organism evidence="6 7">
    <name type="scientific">Tulasnella calospora MUT 4182</name>
    <dbReference type="NCBI Taxonomy" id="1051891"/>
    <lineage>
        <taxon>Eukaryota</taxon>
        <taxon>Fungi</taxon>
        <taxon>Dikarya</taxon>
        <taxon>Basidiomycota</taxon>
        <taxon>Agaricomycotina</taxon>
        <taxon>Agaricomycetes</taxon>
        <taxon>Cantharellales</taxon>
        <taxon>Tulasnellaceae</taxon>
        <taxon>Tulasnella</taxon>
    </lineage>
</organism>
<dbReference type="SMART" id="SM00185">
    <property type="entry name" value="ARM"/>
    <property type="match status" value="6"/>
</dbReference>
<dbReference type="STRING" id="1051891.A0A0C3QHU4"/>
<proteinExistence type="inferred from homology"/>
<feature type="compositionally biased region" description="Basic and acidic residues" evidence="5">
    <location>
        <begin position="8"/>
        <end position="19"/>
    </location>
</feature>
<evidence type="ECO:0000256" key="3">
    <source>
        <dbReference type="ARBA" id="ARBA00022927"/>
    </source>
</evidence>
<dbReference type="InterPro" id="IPR016024">
    <property type="entry name" value="ARM-type_fold"/>
</dbReference>
<evidence type="ECO:0000313" key="7">
    <source>
        <dbReference type="Proteomes" id="UP000054248"/>
    </source>
</evidence>
<comment type="similarity">
    <text evidence="1">Belongs to the importin alpha family.</text>
</comment>
<keyword evidence="7" id="KW-1185">Reference proteome</keyword>
<feature type="repeat" description="ARM" evidence="4">
    <location>
        <begin position="350"/>
        <end position="382"/>
    </location>
</feature>